<dbReference type="PROSITE" id="PS50885">
    <property type="entry name" value="HAMP"/>
    <property type="match status" value="1"/>
</dbReference>
<dbReference type="InterPro" id="IPR005467">
    <property type="entry name" value="His_kinase_dom"/>
</dbReference>
<dbReference type="InterPro" id="IPR003661">
    <property type="entry name" value="HisK_dim/P_dom"/>
</dbReference>
<keyword evidence="12" id="KW-1133">Transmembrane helix</keyword>
<evidence type="ECO:0000256" key="10">
    <source>
        <dbReference type="ARBA" id="ARBA00023012"/>
    </source>
</evidence>
<dbReference type="InterPro" id="IPR036097">
    <property type="entry name" value="HisK_dim/P_sf"/>
</dbReference>
<protein>
    <recommendedName>
        <fullName evidence="3">histidine kinase</fullName>
        <ecNumber evidence="3">2.7.13.3</ecNumber>
    </recommendedName>
</protein>
<dbReference type="InterPro" id="IPR003594">
    <property type="entry name" value="HATPase_dom"/>
</dbReference>
<feature type="domain" description="Histidine kinase" evidence="13">
    <location>
        <begin position="384"/>
        <end position="588"/>
    </location>
</feature>
<dbReference type="PROSITE" id="PS50112">
    <property type="entry name" value="PAS"/>
    <property type="match status" value="1"/>
</dbReference>
<keyword evidence="7" id="KW-0547">Nucleotide-binding</keyword>
<evidence type="ECO:0000256" key="5">
    <source>
        <dbReference type="ARBA" id="ARBA00022553"/>
    </source>
</evidence>
<dbReference type="InterPro" id="IPR000014">
    <property type="entry name" value="PAS"/>
</dbReference>
<sequence length="598" mass="68832">MSIKYKLSLTIAVLLSTVIAVFHYAWGYNQQSKNYDSIYRSSFTLSEKIHQDLDIESPTFKQDLNKIYHFVRVGKPYLLDVVYYNTTSNEILHSASHFATADTIIAKEQYDSKSLYQFMEISDQSKNYYISDYRYNVSSEIRIITLYDKDVYNETFGDNNSLFYATLIYLVFFSSIISYWFIGRMLQPLKDILWKVNEVSSVRFHRPIPITTKDEFGLLAFKINAMSQNLSIYMNKLRTAFDENRRMRLYMESFINHSTDAIYIMDLDGTMNQMNNSFEQLFGYTEAEVIGARYLTVPEHLIKEKEDIFSRIHSGEIINSFETLRRTKDGDLIPVSITITPIRDYSNTITGFASVCRDMRHRNQMEELIRRSEKLNMVGQLAAGVAHEIRNPLTTLRGFLQLQNQSKRLNIDHVQVMLSELDRINLIVGEFLILAKPQAVKFKVRDVRDILAEVTSLMGSEALLHNVTLKETYTKDDCRIPCEENQLKQVFINVLKNGIEAMPDGGHVHIAVLRSDQVISVHITDEGIGMEEETLKRIGDPFFTVKENGTGLGMMVSQKIIETHHGQLELTSQVNVGTMVKILLPAYQEEELADVSSL</sequence>
<dbReference type="InterPro" id="IPR003660">
    <property type="entry name" value="HAMP_dom"/>
</dbReference>
<evidence type="ECO:0000313" key="18">
    <source>
        <dbReference type="Proteomes" id="UP001056756"/>
    </source>
</evidence>
<keyword evidence="4" id="KW-1003">Cell membrane</keyword>
<dbReference type="GO" id="GO:0006355">
    <property type="term" value="P:regulation of DNA-templated transcription"/>
    <property type="evidence" value="ECO:0007669"/>
    <property type="project" value="InterPro"/>
</dbReference>
<name>A0A9J6ZIR2_9BACL</name>
<accession>A0A9J6ZIR2</accession>
<evidence type="ECO:0000256" key="8">
    <source>
        <dbReference type="ARBA" id="ARBA00022777"/>
    </source>
</evidence>
<dbReference type="Pfam" id="PF00512">
    <property type="entry name" value="HisKA"/>
    <property type="match status" value="1"/>
</dbReference>
<evidence type="ECO:0000256" key="7">
    <source>
        <dbReference type="ARBA" id="ARBA00022741"/>
    </source>
</evidence>
<evidence type="ECO:0000256" key="9">
    <source>
        <dbReference type="ARBA" id="ARBA00022840"/>
    </source>
</evidence>
<dbReference type="SUPFAM" id="SSF47384">
    <property type="entry name" value="Homodimeric domain of signal transducing histidine kinase"/>
    <property type="match status" value="1"/>
</dbReference>
<dbReference type="PANTHER" id="PTHR43065">
    <property type="entry name" value="SENSOR HISTIDINE KINASE"/>
    <property type="match status" value="1"/>
</dbReference>
<keyword evidence="9" id="KW-0067">ATP-binding</keyword>
<dbReference type="Pfam" id="PF02518">
    <property type="entry name" value="HATPase_c"/>
    <property type="match status" value="1"/>
</dbReference>
<keyword evidence="6" id="KW-0808">Transferase</keyword>
<keyword evidence="12" id="KW-0812">Transmembrane</keyword>
<evidence type="ECO:0000256" key="2">
    <source>
        <dbReference type="ARBA" id="ARBA00004651"/>
    </source>
</evidence>
<dbReference type="InterPro" id="IPR004358">
    <property type="entry name" value="Sig_transdc_His_kin-like_C"/>
</dbReference>
<dbReference type="SMART" id="SM00388">
    <property type="entry name" value="HisKA"/>
    <property type="match status" value="1"/>
</dbReference>
<dbReference type="EC" id="2.7.13.3" evidence="3"/>
<dbReference type="GO" id="GO:0005886">
    <property type="term" value="C:plasma membrane"/>
    <property type="evidence" value="ECO:0007669"/>
    <property type="project" value="UniProtKB-SubCell"/>
</dbReference>
<dbReference type="GO" id="GO:0000155">
    <property type="term" value="F:phosphorelay sensor kinase activity"/>
    <property type="evidence" value="ECO:0007669"/>
    <property type="project" value="InterPro"/>
</dbReference>
<feature type="domain" description="PAS" evidence="14">
    <location>
        <begin position="247"/>
        <end position="291"/>
    </location>
</feature>
<feature type="transmembrane region" description="Helical" evidence="12">
    <location>
        <begin position="162"/>
        <end position="182"/>
    </location>
</feature>
<dbReference type="Gene3D" id="1.10.287.130">
    <property type="match status" value="1"/>
</dbReference>
<evidence type="ECO:0000259" key="13">
    <source>
        <dbReference type="PROSITE" id="PS50109"/>
    </source>
</evidence>
<dbReference type="Pfam" id="PF00989">
    <property type="entry name" value="PAS"/>
    <property type="match status" value="1"/>
</dbReference>
<proteinExistence type="predicted"/>
<dbReference type="PROSITE" id="PS50113">
    <property type="entry name" value="PAC"/>
    <property type="match status" value="1"/>
</dbReference>
<dbReference type="Gene3D" id="3.30.450.20">
    <property type="entry name" value="PAS domain"/>
    <property type="match status" value="1"/>
</dbReference>
<evidence type="ECO:0000256" key="6">
    <source>
        <dbReference type="ARBA" id="ARBA00022679"/>
    </source>
</evidence>
<dbReference type="CDD" id="cd00130">
    <property type="entry name" value="PAS"/>
    <property type="match status" value="1"/>
</dbReference>
<dbReference type="NCBIfam" id="TIGR00229">
    <property type="entry name" value="sensory_box"/>
    <property type="match status" value="1"/>
</dbReference>
<comment type="subcellular location">
    <subcellularLocation>
        <location evidence="2">Cell membrane</location>
        <topology evidence="2">Multi-pass membrane protein</topology>
    </subcellularLocation>
</comment>
<dbReference type="Pfam" id="PF00672">
    <property type="entry name" value="HAMP"/>
    <property type="match status" value="1"/>
</dbReference>
<evidence type="ECO:0000259" key="16">
    <source>
        <dbReference type="PROSITE" id="PS50885"/>
    </source>
</evidence>
<reference evidence="17" key="1">
    <citation type="submission" date="2022-05" db="EMBL/GenBank/DDBJ databases">
        <title>Novel bacterial taxa in a minimal lignocellulolytic consortium and its capacity to transform plastics disclosed by genome-resolved metagenomics.</title>
        <authorList>
            <person name="Rodriguez C.A.D."/>
            <person name="Diaz-Garcia L."/>
            <person name="Herrera K."/>
            <person name="Tarazona N.A."/>
            <person name="Sproer C."/>
            <person name="Overmann J."/>
            <person name="Jimenez D.J."/>
        </authorList>
    </citation>
    <scope>NUCLEOTIDE SEQUENCE</scope>
    <source>
        <strain evidence="17">MAG5</strain>
    </source>
</reference>
<dbReference type="Gene3D" id="6.10.340.10">
    <property type="match status" value="1"/>
</dbReference>
<organism evidence="17 18">
    <name type="scientific">Candidatus Pristimantibacillus lignocellulolyticus</name>
    <dbReference type="NCBI Taxonomy" id="2994561"/>
    <lineage>
        <taxon>Bacteria</taxon>
        <taxon>Bacillati</taxon>
        <taxon>Bacillota</taxon>
        <taxon>Bacilli</taxon>
        <taxon>Bacillales</taxon>
        <taxon>Paenibacillaceae</taxon>
        <taxon>Candidatus Pristimantibacillus</taxon>
    </lineage>
</organism>
<dbReference type="SMART" id="SM00091">
    <property type="entry name" value="PAS"/>
    <property type="match status" value="1"/>
</dbReference>
<comment type="catalytic activity">
    <reaction evidence="1">
        <text>ATP + protein L-histidine = ADP + protein N-phospho-L-histidine.</text>
        <dbReference type="EC" id="2.7.13.3"/>
    </reaction>
</comment>
<dbReference type="SMART" id="SM00387">
    <property type="entry name" value="HATPase_c"/>
    <property type="match status" value="1"/>
</dbReference>
<dbReference type="KEGG" id="plig:NAG76_07275"/>
<dbReference type="PRINTS" id="PR00344">
    <property type="entry name" value="BCTRLSENSOR"/>
</dbReference>
<evidence type="ECO:0000256" key="11">
    <source>
        <dbReference type="ARBA" id="ARBA00023136"/>
    </source>
</evidence>
<dbReference type="PANTHER" id="PTHR43065:SF10">
    <property type="entry name" value="PEROXIDE STRESS-ACTIVATED HISTIDINE KINASE MAK3"/>
    <property type="match status" value="1"/>
</dbReference>
<dbReference type="SUPFAM" id="SSF55874">
    <property type="entry name" value="ATPase domain of HSP90 chaperone/DNA topoisomerase II/histidine kinase"/>
    <property type="match status" value="1"/>
</dbReference>
<dbReference type="InterPro" id="IPR013767">
    <property type="entry name" value="PAS_fold"/>
</dbReference>
<dbReference type="InterPro" id="IPR035965">
    <property type="entry name" value="PAS-like_dom_sf"/>
</dbReference>
<evidence type="ECO:0000256" key="3">
    <source>
        <dbReference type="ARBA" id="ARBA00012438"/>
    </source>
</evidence>
<dbReference type="CDD" id="cd06225">
    <property type="entry name" value="HAMP"/>
    <property type="match status" value="1"/>
</dbReference>
<gene>
    <name evidence="17" type="ORF">NAG76_07275</name>
</gene>
<keyword evidence="11 12" id="KW-0472">Membrane</keyword>
<dbReference type="SUPFAM" id="SSF158472">
    <property type="entry name" value="HAMP domain-like"/>
    <property type="match status" value="1"/>
</dbReference>
<dbReference type="InterPro" id="IPR001610">
    <property type="entry name" value="PAC"/>
</dbReference>
<dbReference type="InterPro" id="IPR000700">
    <property type="entry name" value="PAS-assoc_C"/>
</dbReference>
<dbReference type="GO" id="GO:0005524">
    <property type="term" value="F:ATP binding"/>
    <property type="evidence" value="ECO:0007669"/>
    <property type="project" value="UniProtKB-KW"/>
</dbReference>
<dbReference type="AlphaFoldDB" id="A0A9J6ZIR2"/>
<dbReference type="SMART" id="SM00086">
    <property type="entry name" value="PAC"/>
    <property type="match status" value="1"/>
</dbReference>
<evidence type="ECO:0000259" key="14">
    <source>
        <dbReference type="PROSITE" id="PS50112"/>
    </source>
</evidence>
<dbReference type="CDD" id="cd00082">
    <property type="entry name" value="HisKA"/>
    <property type="match status" value="1"/>
</dbReference>
<feature type="domain" description="HAMP" evidence="16">
    <location>
        <begin position="183"/>
        <end position="235"/>
    </location>
</feature>
<dbReference type="PROSITE" id="PS50109">
    <property type="entry name" value="HIS_KIN"/>
    <property type="match status" value="1"/>
</dbReference>
<evidence type="ECO:0000256" key="12">
    <source>
        <dbReference type="SAM" id="Phobius"/>
    </source>
</evidence>
<evidence type="ECO:0000256" key="4">
    <source>
        <dbReference type="ARBA" id="ARBA00022475"/>
    </source>
</evidence>
<dbReference type="SUPFAM" id="SSF55785">
    <property type="entry name" value="PYP-like sensor domain (PAS domain)"/>
    <property type="match status" value="1"/>
</dbReference>
<dbReference type="InterPro" id="IPR036890">
    <property type="entry name" value="HATPase_C_sf"/>
</dbReference>
<evidence type="ECO:0000259" key="15">
    <source>
        <dbReference type="PROSITE" id="PS50113"/>
    </source>
</evidence>
<keyword evidence="8" id="KW-0418">Kinase</keyword>
<dbReference type="SMART" id="SM00304">
    <property type="entry name" value="HAMP"/>
    <property type="match status" value="1"/>
</dbReference>
<keyword evidence="5" id="KW-0597">Phosphoprotein</keyword>
<feature type="domain" description="PAC" evidence="15">
    <location>
        <begin position="319"/>
        <end position="371"/>
    </location>
</feature>
<dbReference type="EMBL" id="CP097899">
    <property type="protein sequence ID" value="URN96022.1"/>
    <property type="molecule type" value="Genomic_DNA"/>
</dbReference>
<evidence type="ECO:0000313" key="17">
    <source>
        <dbReference type="EMBL" id="URN96022.1"/>
    </source>
</evidence>
<dbReference type="Proteomes" id="UP001056756">
    <property type="component" value="Chromosome"/>
</dbReference>
<dbReference type="Gene3D" id="3.30.565.10">
    <property type="entry name" value="Histidine kinase-like ATPase, C-terminal domain"/>
    <property type="match status" value="1"/>
</dbReference>
<evidence type="ECO:0000256" key="1">
    <source>
        <dbReference type="ARBA" id="ARBA00000085"/>
    </source>
</evidence>
<keyword evidence="10" id="KW-0902">Two-component regulatory system</keyword>